<accession>A0A7X2T450</accession>
<keyword evidence="3" id="KW-1185">Reference proteome</keyword>
<name>A0A7X2T450_9FIRM</name>
<evidence type="ECO:0000313" key="3">
    <source>
        <dbReference type="Proteomes" id="UP000470082"/>
    </source>
</evidence>
<feature type="transmembrane region" description="Helical" evidence="1">
    <location>
        <begin position="108"/>
        <end position="126"/>
    </location>
</feature>
<organism evidence="2 3">
    <name type="scientific">Floccifex porci</name>
    <dbReference type="NCBI Taxonomy" id="2606629"/>
    <lineage>
        <taxon>Bacteria</taxon>
        <taxon>Bacillati</taxon>
        <taxon>Bacillota</taxon>
        <taxon>Erysipelotrichia</taxon>
        <taxon>Erysipelotrichales</taxon>
        <taxon>Erysipelotrichaceae</taxon>
        <taxon>Floccifex</taxon>
    </lineage>
</organism>
<keyword evidence="1" id="KW-0812">Transmembrane</keyword>
<dbReference type="NCBIfam" id="TIGR02206">
    <property type="entry name" value="intg_mem_TP0381"/>
    <property type="match status" value="1"/>
</dbReference>
<feature type="transmembrane region" description="Helical" evidence="1">
    <location>
        <begin position="132"/>
        <end position="156"/>
    </location>
</feature>
<feature type="transmembrane region" description="Helical" evidence="1">
    <location>
        <begin position="168"/>
        <end position="187"/>
    </location>
</feature>
<dbReference type="InterPro" id="IPR011737">
    <property type="entry name" value="CHP02206_TP0381"/>
</dbReference>
<proteinExistence type="predicted"/>
<reference evidence="2 3" key="1">
    <citation type="submission" date="2019-08" db="EMBL/GenBank/DDBJ databases">
        <title>In-depth cultivation of the pig gut microbiome towards novel bacterial diversity and tailored functional studies.</title>
        <authorList>
            <person name="Wylensek D."/>
            <person name="Hitch T.C.A."/>
            <person name="Clavel T."/>
        </authorList>
    </citation>
    <scope>NUCLEOTIDE SEQUENCE [LARGE SCALE GENOMIC DNA]</scope>
    <source>
        <strain evidence="2 3">LKV-178-WT-2G</strain>
    </source>
</reference>
<dbReference type="Proteomes" id="UP000470082">
    <property type="component" value="Unassembled WGS sequence"/>
</dbReference>
<feature type="transmembrane region" description="Helical" evidence="1">
    <location>
        <begin position="207"/>
        <end position="231"/>
    </location>
</feature>
<feature type="transmembrane region" description="Helical" evidence="1">
    <location>
        <begin position="81"/>
        <end position="99"/>
    </location>
</feature>
<dbReference type="Pfam" id="PF14808">
    <property type="entry name" value="TMEM164"/>
    <property type="match status" value="1"/>
</dbReference>
<evidence type="ECO:0000313" key="2">
    <source>
        <dbReference type="EMBL" id="MSS02132.1"/>
    </source>
</evidence>
<evidence type="ECO:0000256" key="1">
    <source>
        <dbReference type="SAM" id="Phobius"/>
    </source>
</evidence>
<gene>
    <name evidence="2" type="ORF">FYJ50_08535</name>
</gene>
<dbReference type="RefSeq" id="WP_154461061.1">
    <property type="nucleotide sequence ID" value="NZ_VUMM01000021.1"/>
</dbReference>
<comment type="caution">
    <text evidence="2">The sequence shown here is derived from an EMBL/GenBank/DDBJ whole genome shotgun (WGS) entry which is preliminary data.</text>
</comment>
<dbReference type="EMBL" id="VUMM01000021">
    <property type="protein sequence ID" value="MSS02132.1"/>
    <property type="molecule type" value="Genomic_DNA"/>
</dbReference>
<feature type="transmembrane region" description="Helical" evidence="1">
    <location>
        <begin position="25"/>
        <end position="43"/>
    </location>
</feature>
<protein>
    <submittedName>
        <fullName evidence="2">TIGR02206 family membrane protein</fullName>
    </submittedName>
</protein>
<dbReference type="AlphaFoldDB" id="A0A7X2T450"/>
<keyword evidence="1" id="KW-0472">Membrane</keyword>
<sequence>MIQYFFSNWKDIPDTYQWKAYSLEYWIWILILITLIVIMAKIYKKSNHKDAILKGIAIVIVIQEILKDILHYYAGSLELEHLPLHLCGISIFMVCWHAFSRNKLNTQFIYALTLPGAIFALAFPNWTQYPIFHFSSFNSFTIHTWLIMYVVIQLYGKTLRPNFKDLKYTFIFTLLLMIPIYFLNKIWNTNFFFLNTPSPGSPLMFLYQLFGNGYVIALVLLFILLWILIYIPWMETYENKSYQKNRELS</sequence>
<keyword evidence="1" id="KW-1133">Transmembrane helix</keyword>